<comment type="caution">
    <text evidence="3">The sequence shown here is derived from an EMBL/GenBank/DDBJ whole genome shotgun (WGS) entry which is preliminary data.</text>
</comment>
<evidence type="ECO:0000313" key="4">
    <source>
        <dbReference type="Proteomes" id="UP001147746"/>
    </source>
</evidence>
<feature type="region of interest" description="Disordered" evidence="2">
    <location>
        <begin position="353"/>
        <end position="385"/>
    </location>
</feature>
<accession>A0A9W9PZ32</accession>
<keyword evidence="1" id="KW-0378">Hydrolase</keyword>
<evidence type="ECO:0000256" key="1">
    <source>
        <dbReference type="ARBA" id="ARBA00022801"/>
    </source>
</evidence>
<proteinExistence type="predicted"/>
<dbReference type="EMBL" id="JAPZBO010000003">
    <property type="protein sequence ID" value="KAJ5320821.1"/>
    <property type="molecule type" value="Genomic_DNA"/>
</dbReference>
<dbReference type="AlphaFoldDB" id="A0A9W9PZ32"/>
<reference evidence="3" key="2">
    <citation type="journal article" date="2023" name="IMA Fungus">
        <title>Comparative genomic study of the Penicillium genus elucidates a diverse pangenome and 15 lateral gene transfer events.</title>
        <authorList>
            <person name="Petersen C."/>
            <person name="Sorensen T."/>
            <person name="Nielsen M.R."/>
            <person name="Sondergaard T.E."/>
            <person name="Sorensen J.L."/>
            <person name="Fitzpatrick D.A."/>
            <person name="Frisvad J.C."/>
            <person name="Nielsen K.L."/>
        </authorList>
    </citation>
    <scope>NUCLEOTIDE SEQUENCE</scope>
    <source>
        <strain evidence="3">IBT 21472</strain>
    </source>
</reference>
<name>A0A9W9PZ32_9EURO</name>
<protein>
    <submittedName>
        <fullName evidence="3">Uncharacterized protein</fullName>
    </submittedName>
</protein>
<keyword evidence="4" id="KW-1185">Reference proteome</keyword>
<feature type="compositionally biased region" description="Basic and acidic residues" evidence="2">
    <location>
        <begin position="375"/>
        <end position="385"/>
    </location>
</feature>
<dbReference type="PANTHER" id="PTHR45648:SF22">
    <property type="entry name" value="GDSL LIPASE_ACYLHYDROLASE FAMILY PROTEIN (AFU_ORTHOLOGUE AFUA_4G14700)"/>
    <property type="match status" value="1"/>
</dbReference>
<dbReference type="PANTHER" id="PTHR45648">
    <property type="entry name" value="GDSL LIPASE/ACYLHYDROLASE FAMILY PROTEIN (AFU_ORTHOLOGUE AFUA_4G14700)"/>
    <property type="match status" value="1"/>
</dbReference>
<evidence type="ECO:0000256" key="2">
    <source>
        <dbReference type="SAM" id="MobiDB-lite"/>
    </source>
</evidence>
<feature type="compositionally biased region" description="Basic and acidic residues" evidence="2">
    <location>
        <begin position="354"/>
        <end position="368"/>
    </location>
</feature>
<dbReference type="InterPro" id="IPR036514">
    <property type="entry name" value="SGNH_hydro_sf"/>
</dbReference>
<reference evidence="3" key="1">
    <citation type="submission" date="2022-12" db="EMBL/GenBank/DDBJ databases">
        <authorList>
            <person name="Petersen C."/>
        </authorList>
    </citation>
    <scope>NUCLEOTIDE SEQUENCE</scope>
    <source>
        <strain evidence="3">IBT 21472</strain>
    </source>
</reference>
<dbReference type="Proteomes" id="UP001147746">
    <property type="component" value="Unassembled WGS sequence"/>
</dbReference>
<dbReference type="GO" id="GO:0016787">
    <property type="term" value="F:hydrolase activity"/>
    <property type="evidence" value="ECO:0007669"/>
    <property type="project" value="UniProtKB-KW"/>
</dbReference>
<sequence length="385" mass="43935">MIRLFNRFYALCAVAACTILFSAWALTSRAYGDITPIKSGNFQTVTEFDQRLVVFGDSWSDNETEELQGKAWTDWLCGMFNCHQENLAQTSKSVLNGEYTGAVVDNQELDLVDRLSKTHLPDFKTQLKQWLDAESPTLKGLSEEQIQFRQEHTIFVISFGIWDIWDLVTKDEDYNNAAGSIERRIKTLLEQMEQLSEHWGSTDLNVILTQVVDVTFLPGFKDQGDQYKNAVKLIGEWNRALRDAARQWERGRIYLFDTNSFVLDRIRDWQLYAAGIEEENGLGKNQEGWVNMVDPCVESGKGIKVMMSSSSGKICSNPEKYLFWNEMQLGPAAQRLMATEIYRGIDGELVNRIAKPESESEPETKSESEPGSEGEFERHTRNFAA</sequence>
<organism evidence="3 4">
    <name type="scientific">Penicillium atrosanguineum</name>
    <dbReference type="NCBI Taxonomy" id="1132637"/>
    <lineage>
        <taxon>Eukaryota</taxon>
        <taxon>Fungi</taxon>
        <taxon>Dikarya</taxon>
        <taxon>Ascomycota</taxon>
        <taxon>Pezizomycotina</taxon>
        <taxon>Eurotiomycetes</taxon>
        <taxon>Eurotiomycetidae</taxon>
        <taxon>Eurotiales</taxon>
        <taxon>Aspergillaceae</taxon>
        <taxon>Penicillium</taxon>
    </lineage>
</organism>
<dbReference type="InterPro" id="IPR051058">
    <property type="entry name" value="GDSL_Est/Lipase"/>
</dbReference>
<evidence type="ECO:0000313" key="3">
    <source>
        <dbReference type="EMBL" id="KAJ5320821.1"/>
    </source>
</evidence>
<gene>
    <name evidence="3" type="ORF">N7476_003823</name>
</gene>
<dbReference type="SUPFAM" id="SSF52266">
    <property type="entry name" value="SGNH hydrolase"/>
    <property type="match status" value="1"/>
</dbReference>
<dbReference type="Gene3D" id="3.40.50.1110">
    <property type="entry name" value="SGNH hydrolase"/>
    <property type="match status" value="1"/>
</dbReference>